<dbReference type="InterPro" id="IPR036770">
    <property type="entry name" value="Ankyrin_rpt-contain_sf"/>
</dbReference>
<evidence type="ECO:0000256" key="2">
    <source>
        <dbReference type="SAM" id="SignalP"/>
    </source>
</evidence>
<feature type="domain" description="NACHT-NTPase and P-loop NTPases N-terminal" evidence="3">
    <location>
        <begin position="7"/>
        <end position="122"/>
    </location>
</feature>
<protein>
    <recommendedName>
        <fullName evidence="3">NACHT-NTPase and P-loop NTPases N-terminal domain-containing protein</fullName>
    </recommendedName>
</protein>
<dbReference type="AlphaFoldDB" id="A0A4Z1J1Z0"/>
<dbReference type="Gene3D" id="1.25.40.20">
    <property type="entry name" value="Ankyrin repeat-containing domain"/>
    <property type="match status" value="1"/>
</dbReference>
<dbReference type="Pfam" id="PF12796">
    <property type="entry name" value="Ank_2"/>
    <property type="match status" value="1"/>
</dbReference>
<keyword evidence="1" id="KW-0040">ANK repeat</keyword>
<dbReference type="SUPFAM" id="SSF48403">
    <property type="entry name" value="Ankyrin repeat"/>
    <property type="match status" value="1"/>
</dbReference>
<accession>A0A4Z1J1Z0</accession>
<evidence type="ECO:0000259" key="3">
    <source>
        <dbReference type="Pfam" id="PF17107"/>
    </source>
</evidence>
<dbReference type="InterPro" id="IPR002110">
    <property type="entry name" value="Ankyrin_rpt"/>
</dbReference>
<proteinExistence type="predicted"/>
<sequence>MEVLAGVSSVLSVLGFAIQLADGIKKACALWESLQEAPHEVQMICKDLRAISNILDDIKIEENQFVHHSNSITEALGLCSEVLESLNHLSQKIVFPKTDTTLLIKRWRAMKGVIKIEKLQGLQSRLNSAKLTLVLARQNSSQAMDLAFSTLSNPTDRSGHTGPQKKSLLDDQEYSFSTIKTPFGTISLHTNTMLFADNTCKMRTDFIMHPSRLLQLCGVNLEIRISLLKSYGALKHELKAYRAVPNDAAIFMLCKEGRIDAIRYLFDAGLASPLDTDSFGRTPLMMAASAGNTSTCQFLVNEGADLEARDMQNNDLGSYACGTWWEGRGKNKIPSGAWSLATIDQAPCDDRLDAIRMFIEQFEVSEDPNSSGVIGLCHLADFSSQVANSPYRAEGDVFYWTAPFLQDQPILTSNLKDFFSLESSFAIELQDTRMSDYIFRSYLHDLPEDWFTSSVGLILAYAKRVSDLPFLFRCMTSHDIDLHKSFTLQCPVTYERQQSTITTILIQSSARFFSFKTTLQNLDINMAEFVCDEMQQSPVIAAGWAIQSLRAVFNLDYVPNESLPYFLCLHKCTDFPFKYGRELSWEILLDKLNAGSDFSSGVEDILREREEDVIKFQSVDGRVCSCCGKVGRSYATVEELIIEERRINWDEIYAEEDEAKEEDSMFLLSI</sequence>
<dbReference type="Proteomes" id="UP000297229">
    <property type="component" value="Unassembled WGS sequence"/>
</dbReference>
<gene>
    <name evidence="4" type="ORF">BELL_1002g00010</name>
</gene>
<keyword evidence="2" id="KW-0732">Signal</keyword>
<evidence type="ECO:0000313" key="4">
    <source>
        <dbReference type="EMBL" id="TGO65640.1"/>
    </source>
</evidence>
<organism evidence="4 5">
    <name type="scientific">Botrytis elliptica</name>
    <dbReference type="NCBI Taxonomy" id="278938"/>
    <lineage>
        <taxon>Eukaryota</taxon>
        <taxon>Fungi</taxon>
        <taxon>Dikarya</taxon>
        <taxon>Ascomycota</taxon>
        <taxon>Pezizomycotina</taxon>
        <taxon>Leotiomycetes</taxon>
        <taxon>Helotiales</taxon>
        <taxon>Sclerotiniaceae</taxon>
        <taxon>Botrytis</taxon>
    </lineage>
</organism>
<dbReference type="InterPro" id="IPR031352">
    <property type="entry name" value="SesA"/>
</dbReference>
<dbReference type="PROSITE" id="PS50088">
    <property type="entry name" value="ANK_REPEAT"/>
    <property type="match status" value="1"/>
</dbReference>
<evidence type="ECO:0000313" key="5">
    <source>
        <dbReference type="Proteomes" id="UP000297229"/>
    </source>
</evidence>
<dbReference type="EMBL" id="PQXM01001000">
    <property type="protein sequence ID" value="TGO65640.1"/>
    <property type="molecule type" value="Genomic_DNA"/>
</dbReference>
<feature type="signal peptide" evidence="2">
    <location>
        <begin position="1"/>
        <end position="23"/>
    </location>
</feature>
<dbReference type="SMART" id="SM00248">
    <property type="entry name" value="ANK"/>
    <property type="match status" value="2"/>
</dbReference>
<dbReference type="STRING" id="278938.A0A4Z1J1Z0"/>
<name>A0A4Z1J1Z0_9HELO</name>
<reference evidence="4 5" key="1">
    <citation type="submission" date="2017-12" db="EMBL/GenBank/DDBJ databases">
        <title>Comparative genomics of Botrytis spp.</title>
        <authorList>
            <person name="Valero-Jimenez C.A."/>
            <person name="Tapia P."/>
            <person name="Veloso J."/>
            <person name="Silva-Moreno E."/>
            <person name="Staats M."/>
            <person name="Valdes J.H."/>
            <person name="Van Kan J.A.L."/>
        </authorList>
    </citation>
    <scope>NUCLEOTIDE SEQUENCE [LARGE SCALE GENOMIC DNA]</scope>
    <source>
        <strain evidence="4 5">Be9601</strain>
    </source>
</reference>
<feature type="chain" id="PRO_5021426992" description="NACHT-NTPase and P-loop NTPases N-terminal domain-containing protein" evidence="2">
    <location>
        <begin position="24"/>
        <end position="670"/>
    </location>
</feature>
<evidence type="ECO:0000256" key="1">
    <source>
        <dbReference type="PROSITE-ProRule" id="PRU00023"/>
    </source>
</evidence>
<comment type="caution">
    <text evidence="4">The sequence shown here is derived from an EMBL/GenBank/DDBJ whole genome shotgun (WGS) entry which is preliminary data.</text>
</comment>
<dbReference type="PROSITE" id="PS50297">
    <property type="entry name" value="ANK_REP_REGION"/>
    <property type="match status" value="1"/>
</dbReference>
<feature type="repeat" description="ANK" evidence="1">
    <location>
        <begin position="279"/>
        <end position="311"/>
    </location>
</feature>
<dbReference type="Pfam" id="PF17107">
    <property type="entry name" value="SesA"/>
    <property type="match status" value="1"/>
</dbReference>
<keyword evidence="5" id="KW-1185">Reference proteome</keyword>